<evidence type="ECO:0000256" key="9">
    <source>
        <dbReference type="SAM" id="MobiDB-lite"/>
    </source>
</evidence>
<evidence type="ECO:0000256" key="6">
    <source>
        <dbReference type="ARBA" id="ARBA00022840"/>
    </source>
</evidence>
<keyword evidence="3" id="KW-0808">Transferase</keyword>
<dbReference type="Gene3D" id="1.10.510.10">
    <property type="entry name" value="Transferase(Phosphotransferase) domain 1"/>
    <property type="match status" value="1"/>
</dbReference>
<keyword evidence="5 11" id="KW-0418">Kinase</keyword>
<evidence type="ECO:0000256" key="3">
    <source>
        <dbReference type="ARBA" id="ARBA00022679"/>
    </source>
</evidence>
<reference evidence="11 12" key="1">
    <citation type="submission" date="2016-10" db="EMBL/GenBank/DDBJ databases">
        <title>Description of Gloeomargarita lithophora gen. nov., sp. nov., a thylakoid-bearing basal-branching cyanobacterium with intracellular carbonates, and proposal for Gloeomargaritales ord. nov.</title>
        <authorList>
            <person name="Moreira D."/>
            <person name="Tavera R."/>
            <person name="Benzerara K."/>
            <person name="Skouri-Panet F."/>
            <person name="Couradeau E."/>
            <person name="Gerard E."/>
            <person name="Loussert C."/>
            <person name="Novelo E."/>
            <person name="Zivanovic Y."/>
            <person name="Lopez-Garcia P."/>
        </authorList>
    </citation>
    <scope>NUCLEOTIDE SEQUENCE [LARGE SCALE GENOMIC DNA]</scope>
    <source>
        <strain evidence="11 12">D10</strain>
    </source>
</reference>
<protein>
    <recommendedName>
        <fullName evidence="1">non-specific serine/threonine protein kinase</fullName>
        <ecNumber evidence="1">2.7.11.1</ecNumber>
    </recommendedName>
</protein>
<dbReference type="CDD" id="cd14014">
    <property type="entry name" value="STKc_PknB_like"/>
    <property type="match status" value="1"/>
</dbReference>
<dbReference type="InterPro" id="IPR011009">
    <property type="entry name" value="Kinase-like_dom_sf"/>
</dbReference>
<gene>
    <name evidence="11" type="ORF">GlitD10_2929</name>
</gene>
<feature type="domain" description="Protein kinase" evidence="10">
    <location>
        <begin position="286"/>
        <end position="543"/>
    </location>
</feature>
<dbReference type="PROSITE" id="PS50011">
    <property type="entry name" value="PROTEIN_KINASE_DOM"/>
    <property type="match status" value="1"/>
</dbReference>
<dbReference type="InterPro" id="IPR000719">
    <property type="entry name" value="Prot_kinase_dom"/>
</dbReference>
<evidence type="ECO:0000256" key="7">
    <source>
        <dbReference type="ARBA" id="ARBA00047899"/>
    </source>
</evidence>
<evidence type="ECO:0000256" key="4">
    <source>
        <dbReference type="ARBA" id="ARBA00022741"/>
    </source>
</evidence>
<dbReference type="EC" id="2.7.11.1" evidence="1"/>
<keyword evidence="12" id="KW-1185">Reference proteome</keyword>
<dbReference type="SMART" id="SM00220">
    <property type="entry name" value="S_TKc"/>
    <property type="match status" value="1"/>
</dbReference>
<dbReference type="GO" id="GO:0004674">
    <property type="term" value="F:protein serine/threonine kinase activity"/>
    <property type="evidence" value="ECO:0007669"/>
    <property type="project" value="UniProtKB-KW"/>
</dbReference>
<keyword evidence="4" id="KW-0547">Nucleotide-binding</keyword>
<dbReference type="AlphaFoldDB" id="A0A1J0AH52"/>
<evidence type="ECO:0000256" key="5">
    <source>
        <dbReference type="ARBA" id="ARBA00022777"/>
    </source>
</evidence>
<keyword evidence="6" id="KW-0067">ATP-binding</keyword>
<dbReference type="EMBL" id="CP017675">
    <property type="protein sequence ID" value="APB35274.1"/>
    <property type="molecule type" value="Genomic_DNA"/>
</dbReference>
<dbReference type="STRING" id="1188229.GlitD10_2929"/>
<accession>A0A1J0AH52</accession>
<dbReference type="KEGG" id="glt:GlitD10_2929"/>
<keyword evidence="2 11" id="KW-0723">Serine/threonine-protein kinase</keyword>
<organism evidence="11 12">
    <name type="scientific">Gloeomargarita lithophora Alchichica-D10</name>
    <dbReference type="NCBI Taxonomy" id="1188229"/>
    <lineage>
        <taxon>Bacteria</taxon>
        <taxon>Bacillati</taxon>
        <taxon>Cyanobacteriota</taxon>
        <taxon>Cyanophyceae</taxon>
        <taxon>Gloeomargaritales</taxon>
        <taxon>Gloeomargaritaceae</taxon>
        <taxon>Gloeomargarita</taxon>
    </lineage>
</organism>
<evidence type="ECO:0000259" key="10">
    <source>
        <dbReference type="PROSITE" id="PS50011"/>
    </source>
</evidence>
<feature type="region of interest" description="Disordered" evidence="9">
    <location>
        <begin position="159"/>
        <end position="262"/>
    </location>
</feature>
<dbReference type="GO" id="GO:0005524">
    <property type="term" value="F:ATP binding"/>
    <property type="evidence" value="ECO:0007669"/>
    <property type="project" value="UniProtKB-KW"/>
</dbReference>
<evidence type="ECO:0000313" key="12">
    <source>
        <dbReference type="Proteomes" id="UP000180235"/>
    </source>
</evidence>
<comment type="catalytic activity">
    <reaction evidence="8">
        <text>L-seryl-[protein] + ATP = O-phospho-L-seryl-[protein] + ADP + H(+)</text>
        <dbReference type="Rhea" id="RHEA:17989"/>
        <dbReference type="Rhea" id="RHEA-COMP:9863"/>
        <dbReference type="Rhea" id="RHEA-COMP:11604"/>
        <dbReference type="ChEBI" id="CHEBI:15378"/>
        <dbReference type="ChEBI" id="CHEBI:29999"/>
        <dbReference type="ChEBI" id="CHEBI:30616"/>
        <dbReference type="ChEBI" id="CHEBI:83421"/>
        <dbReference type="ChEBI" id="CHEBI:456216"/>
        <dbReference type="EC" id="2.7.11.1"/>
    </reaction>
</comment>
<dbReference type="PANTHER" id="PTHR24363">
    <property type="entry name" value="SERINE/THREONINE PROTEIN KINASE"/>
    <property type="match status" value="1"/>
</dbReference>
<sequence>MLWFLMADDAPIWLTQVCPWQATVWQRALASQNVSVQWQSEGDWQRVWTDNPRLWLLDVAVTAQDLAIYCEWWQGHCAHIPLGLLDSRQRQVPESQQIQAQQWGALGVLPGFDREHLTRSVAANLRQVLAWLGVGELDKARLVPVLVALPELALEAPAPVTHKQESRPNLAPPTPQPTTNSPISPVTAHPPVAKGVRRYRGVEVSPPSQEPLSPSSQPGVRYRGVEVAPTSRELVKPPSQTGVRYRGVDMPPTAPAVSPPPVEIPAVRSEALKPPPPPKPCLGGRYQILYPLGVGGFCQTLLALDMQRPGHPQCVVKQLRPSQEDAQHLAIARRLFRAEAETLEKLGQHPQIPRLLAYFEQEEQFYLVQEYIQGNLLHEKLIPGQALPEQEVVQMLWELLEILRFVHGQGVIHRDIKPTNIIRRQEDNQLVLIDFGAVKTIGQTMTAARTVAVGTQGYAPLEQCLGQPVWGSDLYALGMVAIQALTGQAPQILTVDGKTGEWQWRPGWVSAPFANILTKLVRRDWMHRYRTTGEVMEALHPLTDWLR</sequence>
<comment type="catalytic activity">
    <reaction evidence="7">
        <text>L-threonyl-[protein] + ATP = O-phospho-L-threonyl-[protein] + ADP + H(+)</text>
        <dbReference type="Rhea" id="RHEA:46608"/>
        <dbReference type="Rhea" id="RHEA-COMP:11060"/>
        <dbReference type="Rhea" id="RHEA-COMP:11605"/>
        <dbReference type="ChEBI" id="CHEBI:15378"/>
        <dbReference type="ChEBI" id="CHEBI:30013"/>
        <dbReference type="ChEBI" id="CHEBI:30616"/>
        <dbReference type="ChEBI" id="CHEBI:61977"/>
        <dbReference type="ChEBI" id="CHEBI:456216"/>
        <dbReference type="EC" id="2.7.11.1"/>
    </reaction>
</comment>
<feature type="compositionally biased region" description="Low complexity" evidence="9">
    <location>
        <begin position="202"/>
        <end position="218"/>
    </location>
</feature>
<dbReference type="Pfam" id="PF00069">
    <property type="entry name" value="Pkinase"/>
    <property type="match status" value="1"/>
</dbReference>
<evidence type="ECO:0000256" key="8">
    <source>
        <dbReference type="ARBA" id="ARBA00048679"/>
    </source>
</evidence>
<dbReference type="PANTHER" id="PTHR24363:SF0">
    <property type="entry name" value="SERINE_THREONINE KINASE LIKE DOMAIN CONTAINING 1"/>
    <property type="match status" value="1"/>
</dbReference>
<dbReference type="Proteomes" id="UP000180235">
    <property type="component" value="Chromosome"/>
</dbReference>
<feature type="compositionally biased region" description="Pro residues" evidence="9">
    <location>
        <begin position="252"/>
        <end position="262"/>
    </location>
</feature>
<evidence type="ECO:0000256" key="1">
    <source>
        <dbReference type="ARBA" id="ARBA00012513"/>
    </source>
</evidence>
<name>A0A1J0AH52_9CYAN</name>
<evidence type="ECO:0000313" key="11">
    <source>
        <dbReference type="EMBL" id="APB35274.1"/>
    </source>
</evidence>
<dbReference type="SUPFAM" id="SSF56112">
    <property type="entry name" value="Protein kinase-like (PK-like)"/>
    <property type="match status" value="1"/>
</dbReference>
<proteinExistence type="predicted"/>
<evidence type="ECO:0000256" key="2">
    <source>
        <dbReference type="ARBA" id="ARBA00022527"/>
    </source>
</evidence>